<gene>
    <name evidence="1" type="ORF">EXN66_Car003959</name>
</gene>
<reference evidence="2" key="2">
    <citation type="submission" date="2019-02" db="EMBL/GenBank/DDBJ databases">
        <title>Opniocepnalus argus Var Kimnra genome.</title>
        <authorList>
            <person name="Zhou C."/>
            <person name="Xiao S."/>
        </authorList>
    </citation>
    <scope>NUCLEOTIDE SEQUENCE [LARGE SCALE GENOMIC DNA]</scope>
</reference>
<organism evidence="1 2">
    <name type="scientific">Channa argus</name>
    <name type="common">Northern snakehead</name>
    <name type="synonym">Ophicephalus argus</name>
    <dbReference type="NCBI Taxonomy" id="215402"/>
    <lineage>
        <taxon>Eukaryota</taxon>
        <taxon>Metazoa</taxon>
        <taxon>Chordata</taxon>
        <taxon>Craniata</taxon>
        <taxon>Vertebrata</taxon>
        <taxon>Euteleostomi</taxon>
        <taxon>Actinopterygii</taxon>
        <taxon>Neopterygii</taxon>
        <taxon>Teleostei</taxon>
        <taxon>Neoteleostei</taxon>
        <taxon>Acanthomorphata</taxon>
        <taxon>Anabantaria</taxon>
        <taxon>Anabantiformes</taxon>
        <taxon>Channoidei</taxon>
        <taxon>Channidae</taxon>
        <taxon>Channa</taxon>
    </lineage>
</organism>
<dbReference type="Proteomes" id="UP000503349">
    <property type="component" value="Chromosome 4"/>
</dbReference>
<evidence type="ECO:0000313" key="1">
    <source>
        <dbReference type="EMBL" id="KAF3688287.1"/>
    </source>
</evidence>
<accession>A0A6G1PDH0</accession>
<protein>
    <submittedName>
        <fullName evidence="1">Uncharacterized protein</fullName>
    </submittedName>
</protein>
<keyword evidence="2" id="KW-1185">Reference proteome</keyword>
<dbReference type="AlphaFoldDB" id="A0A6G1PDH0"/>
<evidence type="ECO:0000313" key="2">
    <source>
        <dbReference type="Proteomes" id="UP000503349"/>
    </source>
</evidence>
<dbReference type="EMBL" id="CM015715">
    <property type="protein sequence ID" value="KAF3688287.1"/>
    <property type="molecule type" value="Genomic_DNA"/>
</dbReference>
<proteinExistence type="predicted"/>
<reference evidence="1 2" key="1">
    <citation type="submission" date="2019-02" db="EMBL/GenBank/DDBJ databases">
        <title>Opniocepnalus argus genome.</title>
        <authorList>
            <person name="Zhou C."/>
            <person name="Xiao S."/>
        </authorList>
    </citation>
    <scope>NUCLEOTIDE SEQUENCE [LARGE SCALE GENOMIC DNA]</scope>
    <source>
        <strain evidence="1">OARG1902GOOAL</strain>
        <tissue evidence="1">Muscle</tissue>
    </source>
</reference>
<sequence length="88" mass="10001">MCFASFAIMRQGEGRWLLQLDVSYSYRPNSVSSWCVTGSLPTNTLQKCFSLFSISCCVMVFWKQSFDVAFSWQLDMDGICNSAESLEL</sequence>
<name>A0A6G1PDH0_CHAAH</name>